<dbReference type="NCBIfam" id="TIGR03453">
    <property type="entry name" value="partition_RepA"/>
    <property type="match status" value="1"/>
</dbReference>
<dbReference type="Gene3D" id="1.10.1660.10">
    <property type="match status" value="1"/>
</dbReference>
<name>A0ABX8AVD7_9HYPH</name>
<protein>
    <submittedName>
        <fullName evidence="2">Plasmid partitioning protein RepA</fullName>
    </submittedName>
</protein>
<dbReference type="RefSeq" id="WP_075701463.1">
    <property type="nucleotide sequence ID" value="NZ_CP074129.1"/>
</dbReference>
<dbReference type="InterPro" id="IPR017818">
    <property type="entry name" value="Plasmid_partition_RepA"/>
</dbReference>
<reference evidence="2 3" key="1">
    <citation type="journal article" date="2021" name="Angew. Chem. Int. Ed. Engl.">
        <title>A novel family of nonribosomal peptides modulate collective behavior in Pseudovibrio bacteria isolated from marine sponges.</title>
        <authorList>
            <person name="Ioca L.P."/>
            <person name="Dai Y."/>
            <person name="Kunakom S."/>
            <person name="Diaz-Espinosa J."/>
            <person name="Krunic A."/>
            <person name="Crnkovic C.M."/>
            <person name="Orjala J."/>
            <person name="Sanchez L.M."/>
            <person name="Ferreira A.G."/>
            <person name="Berlinck R.G.S."/>
            <person name="Eustaquio A.S."/>
        </authorList>
    </citation>
    <scope>NUCLEOTIDE SEQUENCE [LARGE SCALE GENOMIC DNA]</scope>
    <source>
        <strain evidence="2 3">Ab134</strain>
        <plasmid evidence="2 3">pAb134-03</plasmid>
    </source>
</reference>
<dbReference type="InterPro" id="IPR025669">
    <property type="entry name" value="AAA_dom"/>
</dbReference>
<keyword evidence="2" id="KW-0614">Plasmid</keyword>
<dbReference type="PANTHER" id="PTHR13696:SF52">
    <property type="entry name" value="PARA FAMILY PROTEIN CT_582"/>
    <property type="match status" value="1"/>
</dbReference>
<dbReference type="SUPFAM" id="SSF52540">
    <property type="entry name" value="P-loop containing nucleoside triphosphate hydrolases"/>
    <property type="match status" value="1"/>
</dbReference>
<dbReference type="InterPro" id="IPR027417">
    <property type="entry name" value="P-loop_NTPase"/>
</dbReference>
<keyword evidence="3" id="KW-1185">Reference proteome</keyword>
<evidence type="ECO:0000313" key="3">
    <source>
        <dbReference type="Proteomes" id="UP000680706"/>
    </source>
</evidence>
<sequence length="406" mass="45162">MSGIAIDSDSSNLSPAQLVREQADMLSAQLSAIREINYPPSSQKTMRVFNPQEAAKLLGISGSTLRGIEEDKFREFRRDERNNRTYSLENLWEVRKILSESGTASKWRKLLPTRSNGEKLQVLCVANFKGGSAKTTSATHLSQYLALQGLRVLVIDLDPQASLSSMFGLQPDLDLEQNATLYAAIRYDDERVPIRSVIRKTYFHNLDLIPANLELMEYEHQTPSAISSGAASGDEIFFRSIHNAVQDVADDYDVVIFDAPPQLGYLTLGALFAATGVLVTVHPAMLDVSSMNQFLNMLADLMQVIEENGGEMDLDFFRYLLTRHNPNDNPQIRCAALLRSLFPDNVLRNAVVESTAIANAGLENKSIYEIERGAVGRQTLERGLESVNAVNNEMFDLIKAAWGRDD</sequence>
<dbReference type="CDD" id="cd02042">
    <property type="entry name" value="ParAB_family"/>
    <property type="match status" value="1"/>
</dbReference>
<dbReference type="Pfam" id="PF13614">
    <property type="entry name" value="AAA_31"/>
    <property type="match status" value="1"/>
</dbReference>
<organism evidence="2 3">
    <name type="scientific">Pseudovibrio brasiliensis</name>
    <dbReference type="NCBI Taxonomy" id="1898042"/>
    <lineage>
        <taxon>Bacteria</taxon>
        <taxon>Pseudomonadati</taxon>
        <taxon>Pseudomonadota</taxon>
        <taxon>Alphaproteobacteria</taxon>
        <taxon>Hyphomicrobiales</taxon>
        <taxon>Stappiaceae</taxon>
        <taxon>Pseudovibrio</taxon>
    </lineage>
</organism>
<feature type="domain" description="AAA" evidence="1">
    <location>
        <begin position="121"/>
        <end position="303"/>
    </location>
</feature>
<dbReference type="EMBL" id="CP074129">
    <property type="protein sequence ID" value="QUS59030.1"/>
    <property type="molecule type" value="Genomic_DNA"/>
</dbReference>
<evidence type="ECO:0000259" key="1">
    <source>
        <dbReference type="Pfam" id="PF13614"/>
    </source>
</evidence>
<dbReference type="Gene3D" id="3.40.50.300">
    <property type="entry name" value="P-loop containing nucleotide triphosphate hydrolases"/>
    <property type="match status" value="1"/>
</dbReference>
<gene>
    <name evidence="2" type="primary">repA</name>
    <name evidence="2" type="ORF">KGB56_26435</name>
</gene>
<dbReference type="Proteomes" id="UP000680706">
    <property type="component" value="Plasmid pAb134-03"/>
</dbReference>
<geneLocation type="plasmid" evidence="2 3">
    <name>pAb134-03</name>
</geneLocation>
<proteinExistence type="predicted"/>
<dbReference type="NCBIfam" id="NF010443">
    <property type="entry name" value="PRK13869.1"/>
    <property type="match status" value="1"/>
</dbReference>
<evidence type="ECO:0000313" key="2">
    <source>
        <dbReference type="EMBL" id="QUS59030.1"/>
    </source>
</evidence>
<dbReference type="InterPro" id="IPR050678">
    <property type="entry name" value="DNA_Partitioning_ATPase"/>
</dbReference>
<dbReference type="PANTHER" id="PTHR13696">
    <property type="entry name" value="P-LOOP CONTAINING NUCLEOSIDE TRIPHOSPHATE HYDROLASE"/>
    <property type="match status" value="1"/>
</dbReference>
<accession>A0ABX8AVD7</accession>